<accession>A0A517Z108</accession>
<evidence type="ECO:0000256" key="2">
    <source>
        <dbReference type="SAM" id="SignalP"/>
    </source>
</evidence>
<evidence type="ECO:0000313" key="4">
    <source>
        <dbReference type="Proteomes" id="UP000320496"/>
    </source>
</evidence>
<feature type="region of interest" description="Disordered" evidence="1">
    <location>
        <begin position="28"/>
        <end position="113"/>
    </location>
</feature>
<feature type="chain" id="PRO_5021915612" evidence="2">
    <location>
        <begin position="21"/>
        <end position="120"/>
    </location>
</feature>
<organism evidence="3 4">
    <name type="scientific">Maioricimonas rarisocia</name>
    <dbReference type="NCBI Taxonomy" id="2528026"/>
    <lineage>
        <taxon>Bacteria</taxon>
        <taxon>Pseudomonadati</taxon>
        <taxon>Planctomycetota</taxon>
        <taxon>Planctomycetia</taxon>
        <taxon>Planctomycetales</taxon>
        <taxon>Planctomycetaceae</taxon>
        <taxon>Maioricimonas</taxon>
    </lineage>
</organism>
<feature type="signal peptide" evidence="2">
    <location>
        <begin position="1"/>
        <end position="20"/>
    </location>
</feature>
<reference evidence="3 4" key="1">
    <citation type="submission" date="2019-02" db="EMBL/GenBank/DDBJ databases">
        <title>Deep-cultivation of Planctomycetes and their phenomic and genomic characterization uncovers novel biology.</title>
        <authorList>
            <person name="Wiegand S."/>
            <person name="Jogler M."/>
            <person name="Boedeker C."/>
            <person name="Pinto D."/>
            <person name="Vollmers J."/>
            <person name="Rivas-Marin E."/>
            <person name="Kohn T."/>
            <person name="Peeters S.H."/>
            <person name="Heuer A."/>
            <person name="Rast P."/>
            <person name="Oberbeckmann S."/>
            <person name="Bunk B."/>
            <person name="Jeske O."/>
            <person name="Meyerdierks A."/>
            <person name="Storesund J.E."/>
            <person name="Kallscheuer N."/>
            <person name="Luecker S."/>
            <person name="Lage O.M."/>
            <person name="Pohl T."/>
            <person name="Merkel B.J."/>
            <person name="Hornburger P."/>
            <person name="Mueller R.-W."/>
            <person name="Bruemmer F."/>
            <person name="Labrenz M."/>
            <person name="Spormann A.M."/>
            <person name="Op den Camp H."/>
            <person name="Overmann J."/>
            <person name="Amann R."/>
            <person name="Jetten M.S.M."/>
            <person name="Mascher T."/>
            <person name="Medema M.H."/>
            <person name="Devos D.P."/>
            <person name="Kaster A.-K."/>
            <person name="Ovreas L."/>
            <person name="Rohde M."/>
            <person name="Galperin M.Y."/>
            <person name="Jogler C."/>
        </authorList>
    </citation>
    <scope>NUCLEOTIDE SEQUENCE [LARGE SCALE GENOMIC DNA]</scope>
    <source>
        <strain evidence="3 4">Mal4</strain>
    </source>
</reference>
<dbReference type="AlphaFoldDB" id="A0A517Z108"/>
<proteinExistence type="predicted"/>
<gene>
    <name evidence="3" type="ORF">Mal4_04360</name>
</gene>
<sequence precursor="true">MKASRLTVLALAGLMTAFVATDVAEAAKARSPVERRLRPGRGYWQAKSAPTTRTYRSPVVQPRQLQAQQVQPQQVQPQQVQPRQVQTQPAQPKQVQRTTSPYRPVYSQPRRSGWRLFRFR</sequence>
<name>A0A517Z108_9PLAN</name>
<feature type="compositionally biased region" description="Basic and acidic residues" evidence="1">
    <location>
        <begin position="28"/>
        <end position="37"/>
    </location>
</feature>
<evidence type="ECO:0000313" key="3">
    <source>
        <dbReference type="EMBL" id="QDU36153.1"/>
    </source>
</evidence>
<keyword evidence="4" id="KW-1185">Reference proteome</keyword>
<dbReference type="EMBL" id="CP036275">
    <property type="protein sequence ID" value="QDU36153.1"/>
    <property type="molecule type" value="Genomic_DNA"/>
</dbReference>
<feature type="compositionally biased region" description="Low complexity" evidence="1">
    <location>
        <begin position="58"/>
        <end position="92"/>
    </location>
</feature>
<protein>
    <submittedName>
        <fullName evidence="3">Uncharacterized protein</fullName>
    </submittedName>
</protein>
<dbReference type="Proteomes" id="UP000320496">
    <property type="component" value="Chromosome"/>
</dbReference>
<keyword evidence="2" id="KW-0732">Signal</keyword>
<dbReference type="RefSeq" id="WP_145366848.1">
    <property type="nucleotide sequence ID" value="NZ_CP036275.1"/>
</dbReference>
<evidence type="ECO:0000256" key="1">
    <source>
        <dbReference type="SAM" id="MobiDB-lite"/>
    </source>
</evidence>
<dbReference type="KEGG" id="mri:Mal4_04360"/>